<keyword evidence="2" id="KW-1185">Reference proteome</keyword>
<dbReference type="Proteomes" id="UP000608522">
    <property type="component" value="Unassembled WGS sequence"/>
</dbReference>
<proteinExistence type="predicted"/>
<sequence length="76" mass="8394">MPRVIRKWLSVPARSLGSMYKTLSPAGPARPSAAEANEAIRHLVETRVDGEWPSEAYEFLLAEWAEASRAEVSPAQ</sequence>
<comment type="caution">
    <text evidence="1">The sequence shown here is derived from an EMBL/GenBank/DDBJ whole genome shotgun (WGS) entry which is preliminary data.</text>
</comment>
<name>A0ABQ3TK92_9ACTN</name>
<reference evidence="2" key="1">
    <citation type="submission" date="2023-07" db="EMBL/GenBank/DDBJ databases">
        <title>Whole genome shotgun sequence of Streptomyces spororaveus NBRC 15456.</title>
        <authorList>
            <person name="Komaki H."/>
            <person name="Tamura T."/>
        </authorList>
    </citation>
    <scope>NUCLEOTIDE SEQUENCE [LARGE SCALE GENOMIC DNA]</scope>
    <source>
        <strain evidence="2">NBRC 15456</strain>
    </source>
</reference>
<organism evidence="1 2">
    <name type="scientific">Streptomyces spororaveus</name>
    <dbReference type="NCBI Taxonomy" id="284039"/>
    <lineage>
        <taxon>Bacteria</taxon>
        <taxon>Bacillati</taxon>
        <taxon>Actinomycetota</taxon>
        <taxon>Actinomycetes</taxon>
        <taxon>Kitasatosporales</taxon>
        <taxon>Streptomycetaceae</taxon>
        <taxon>Streptomyces</taxon>
    </lineage>
</organism>
<dbReference type="EMBL" id="BNED01000005">
    <property type="protein sequence ID" value="GHI80834.1"/>
    <property type="molecule type" value="Genomic_DNA"/>
</dbReference>
<evidence type="ECO:0000313" key="2">
    <source>
        <dbReference type="Proteomes" id="UP000608522"/>
    </source>
</evidence>
<evidence type="ECO:0000313" key="1">
    <source>
        <dbReference type="EMBL" id="GHI80834.1"/>
    </source>
</evidence>
<protein>
    <submittedName>
        <fullName evidence="1">Uncharacterized protein</fullName>
    </submittedName>
</protein>
<gene>
    <name evidence="1" type="ORF">Sspor_63950</name>
</gene>
<accession>A0ABQ3TK92</accession>